<dbReference type="InterPro" id="IPR005508">
    <property type="entry name" value="At2g31720-like"/>
</dbReference>
<evidence type="ECO:0000256" key="3">
    <source>
        <dbReference type="ARBA" id="ARBA00023125"/>
    </source>
</evidence>
<evidence type="ECO:0008006" key="8">
    <source>
        <dbReference type="Google" id="ProtNLM"/>
    </source>
</evidence>
<comment type="subcellular location">
    <subcellularLocation>
        <location evidence="1">Nucleus</location>
    </subcellularLocation>
</comment>
<evidence type="ECO:0000256" key="2">
    <source>
        <dbReference type="ARBA" id="ARBA00023015"/>
    </source>
</evidence>
<dbReference type="Proteomes" id="UP001634007">
    <property type="component" value="Unassembled WGS sequence"/>
</dbReference>
<evidence type="ECO:0000313" key="6">
    <source>
        <dbReference type="EMBL" id="KAL3722042.1"/>
    </source>
</evidence>
<evidence type="ECO:0000256" key="4">
    <source>
        <dbReference type="ARBA" id="ARBA00023163"/>
    </source>
</evidence>
<evidence type="ECO:0000313" key="7">
    <source>
        <dbReference type="Proteomes" id="UP001634007"/>
    </source>
</evidence>
<gene>
    <name evidence="6" type="ORF">ACJRO7_034400</name>
</gene>
<dbReference type="EMBL" id="JBJKBG010000009">
    <property type="protein sequence ID" value="KAL3722042.1"/>
    <property type="molecule type" value="Genomic_DNA"/>
</dbReference>
<sequence length="204" mass="23083">MGEREMEFDLSSLRLLAGTAASVSEGKLSLTPSTEIRETGRIPKKTKETGLGTLIGPSELPIDYKDKVQGICGRDVTLVVEKKLTATDMSRGQSRLSIPKKQIRECFLSEEEIRTLDRKEGIKVSLIEPCLEVFHGLQLKKWNYTSKIFSYMLTERWNAVAHPYERNELTKDVVIQLWSFRVDGNLCFCLVKVKTPGSGKYSYS</sequence>
<accession>A0ABD3J349</accession>
<dbReference type="InterPro" id="IPR015300">
    <property type="entry name" value="DNA-bd_pseudobarrel_sf"/>
</dbReference>
<keyword evidence="2" id="KW-0805">Transcription regulation</keyword>
<dbReference type="PANTHER" id="PTHR31541">
    <property type="entry name" value="B3 DOMAIN PLANT PROTEIN-RELATED"/>
    <property type="match status" value="1"/>
</dbReference>
<comment type="caution">
    <text evidence="6">The sequence shown here is derived from an EMBL/GenBank/DDBJ whole genome shotgun (WGS) entry which is preliminary data.</text>
</comment>
<keyword evidence="5" id="KW-0539">Nucleus</keyword>
<dbReference type="SUPFAM" id="SSF101936">
    <property type="entry name" value="DNA-binding pseudobarrel domain"/>
    <property type="match status" value="1"/>
</dbReference>
<reference evidence="6 7" key="1">
    <citation type="submission" date="2024-11" db="EMBL/GenBank/DDBJ databases">
        <title>Chromosome-level genome assembly of Eucalyptus globulus Labill. provides insights into its genome evolution.</title>
        <authorList>
            <person name="Li X."/>
        </authorList>
    </citation>
    <scope>NUCLEOTIDE SEQUENCE [LARGE SCALE GENOMIC DNA]</scope>
    <source>
        <strain evidence="6">CL2024</strain>
        <tissue evidence="6">Fresh tender leaves</tissue>
    </source>
</reference>
<dbReference type="AlphaFoldDB" id="A0ABD3J349"/>
<dbReference type="PANTHER" id="PTHR31541:SF25">
    <property type="entry name" value="GAMMA-GLIADIN B"/>
    <property type="match status" value="1"/>
</dbReference>
<name>A0ABD3J349_EUCGL</name>
<dbReference type="Gene3D" id="2.40.330.10">
    <property type="entry name" value="DNA-binding pseudobarrel domain"/>
    <property type="match status" value="1"/>
</dbReference>
<dbReference type="Pfam" id="PF03754">
    <property type="entry name" value="At2g31720-like"/>
    <property type="match status" value="1"/>
</dbReference>
<dbReference type="GO" id="GO:0005634">
    <property type="term" value="C:nucleus"/>
    <property type="evidence" value="ECO:0007669"/>
    <property type="project" value="UniProtKB-SubCell"/>
</dbReference>
<protein>
    <recommendedName>
        <fullName evidence="8">B3 domain-containing protein</fullName>
    </recommendedName>
</protein>
<evidence type="ECO:0000256" key="1">
    <source>
        <dbReference type="ARBA" id="ARBA00004123"/>
    </source>
</evidence>
<dbReference type="GO" id="GO:0003677">
    <property type="term" value="F:DNA binding"/>
    <property type="evidence" value="ECO:0007669"/>
    <property type="project" value="UniProtKB-KW"/>
</dbReference>
<keyword evidence="3" id="KW-0238">DNA-binding</keyword>
<keyword evidence="4" id="KW-0804">Transcription</keyword>
<proteinExistence type="predicted"/>
<organism evidence="6 7">
    <name type="scientific">Eucalyptus globulus</name>
    <name type="common">Tasmanian blue gum</name>
    <dbReference type="NCBI Taxonomy" id="34317"/>
    <lineage>
        <taxon>Eukaryota</taxon>
        <taxon>Viridiplantae</taxon>
        <taxon>Streptophyta</taxon>
        <taxon>Embryophyta</taxon>
        <taxon>Tracheophyta</taxon>
        <taxon>Spermatophyta</taxon>
        <taxon>Magnoliopsida</taxon>
        <taxon>eudicotyledons</taxon>
        <taxon>Gunneridae</taxon>
        <taxon>Pentapetalae</taxon>
        <taxon>rosids</taxon>
        <taxon>malvids</taxon>
        <taxon>Myrtales</taxon>
        <taxon>Myrtaceae</taxon>
        <taxon>Myrtoideae</taxon>
        <taxon>Eucalypteae</taxon>
        <taxon>Eucalyptus</taxon>
    </lineage>
</organism>
<evidence type="ECO:0000256" key="5">
    <source>
        <dbReference type="ARBA" id="ARBA00023242"/>
    </source>
</evidence>
<keyword evidence="7" id="KW-1185">Reference proteome</keyword>